<reference evidence="2 3" key="1">
    <citation type="submission" date="2020-04" db="EMBL/GenBank/DDBJ databases">
        <title>Flammeovirga sp. SR4, a novel species isolated from seawater.</title>
        <authorList>
            <person name="Wang X."/>
        </authorList>
    </citation>
    <scope>NUCLEOTIDE SEQUENCE [LARGE SCALE GENOMIC DNA]</scope>
    <source>
        <strain evidence="2 3">ATCC 23126</strain>
    </source>
</reference>
<name>A0A7X9RQ77_9BACT</name>
<organism evidence="2 3">
    <name type="scientific">Flammeovirga aprica JL-4</name>
    <dbReference type="NCBI Taxonomy" id="694437"/>
    <lineage>
        <taxon>Bacteria</taxon>
        <taxon>Pseudomonadati</taxon>
        <taxon>Bacteroidota</taxon>
        <taxon>Cytophagia</taxon>
        <taxon>Cytophagales</taxon>
        <taxon>Flammeovirgaceae</taxon>
        <taxon>Flammeovirga</taxon>
    </lineage>
</organism>
<dbReference type="InterPro" id="IPR012336">
    <property type="entry name" value="Thioredoxin-like_fold"/>
</dbReference>
<feature type="domain" description="Thioredoxin-like fold" evidence="1">
    <location>
        <begin position="24"/>
        <end position="176"/>
    </location>
</feature>
<dbReference type="AlphaFoldDB" id="A0A7X9RQ77"/>
<dbReference type="EMBL" id="JABANE010000002">
    <property type="protein sequence ID" value="NME66483.1"/>
    <property type="molecule type" value="Genomic_DNA"/>
</dbReference>
<proteinExistence type="predicted"/>
<dbReference type="CDD" id="cd02972">
    <property type="entry name" value="DsbA_family"/>
    <property type="match status" value="1"/>
</dbReference>
<evidence type="ECO:0000313" key="2">
    <source>
        <dbReference type="EMBL" id="NME66483.1"/>
    </source>
</evidence>
<keyword evidence="3" id="KW-1185">Reference proteome</keyword>
<dbReference type="Pfam" id="PF13462">
    <property type="entry name" value="Thioredoxin_4"/>
    <property type="match status" value="1"/>
</dbReference>
<sequence length="196" mass="22454">MTDTGKDSVIIHAPKECYLPIDDTPKIGSDSAQVKITLFVDYECPYCSNLIHDVYNDLSKTYIKTGKVQLIFRDYPLSFHENAFKLSLYAHSAYKKGEFELFNKAVWELKMGDFEDLKQWNDKNLSVDELKQFSDLIHENKKLGRAAGITGTPSIVINNLLFEKENTKEKLFESIDNALSNNYSIQSKHNLCNESI</sequence>
<evidence type="ECO:0000259" key="1">
    <source>
        <dbReference type="Pfam" id="PF13462"/>
    </source>
</evidence>
<dbReference type="SUPFAM" id="SSF52833">
    <property type="entry name" value="Thioredoxin-like"/>
    <property type="match status" value="1"/>
</dbReference>
<comment type="caution">
    <text evidence="2">The sequence shown here is derived from an EMBL/GenBank/DDBJ whole genome shotgun (WGS) entry which is preliminary data.</text>
</comment>
<dbReference type="PANTHER" id="PTHR35272">
    <property type="entry name" value="THIOL:DISULFIDE INTERCHANGE PROTEIN DSBC-RELATED"/>
    <property type="match status" value="1"/>
</dbReference>
<dbReference type="InterPro" id="IPR036249">
    <property type="entry name" value="Thioredoxin-like_sf"/>
</dbReference>
<gene>
    <name evidence="2" type="ORF">HHU12_00775</name>
</gene>
<dbReference type="Gene3D" id="3.40.30.10">
    <property type="entry name" value="Glutaredoxin"/>
    <property type="match status" value="1"/>
</dbReference>
<dbReference type="RefSeq" id="WP_169654236.1">
    <property type="nucleotide sequence ID" value="NZ_JABANE010000002.1"/>
</dbReference>
<protein>
    <submittedName>
        <fullName evidence="2">Thioredoxin domain-containing protein</fullName>
    </submittedName>
</protein>
<dbReference type="PANTHER" id="PTHR35272:SF3">
    <property type="entry name" value="THIOL:DISULFIDE INTERCHANGE PROTEIN DSBC"/>
    <property type="match status" value="1"/>
</dbReference>
<evidence type="ECO:0000313" key="3">
    <source>
        <dbReference type="Proteomes" id="UP000576082"/>
    </source>
</evidence>
<accession>A0A7X9RQ77</accession>
<dbReference type="Proteomes" id="UP000576082">
    <property type="component" value="Unassembled WGS sequence"/>
</dbReference>
<dbReference type="InterPro" id="IPR051470">
    <property type="entry name" value="Thiol:disulfide_interchange"/>
</dbReference>